<feature type="non-terminal residue" evidence="7">
    <location>
        <position position="102"/>
    </location>
</feature>
<sequence length="102" mass="11539">MLTCFIPGCKSVSDKASSSKIHYFQSPQEKSVFAKWKRAIPRRNRQLSSKSRNCKIYICATKVDTEDIDSNPRQISKETATKYAQGIQAKYIETSSKTGENV</sequence>
<feature type="domain" description="THAP-type" evidence="6">
    <location>
        <begin position="1"/>
        <end position="85"/>
    </location>
</feature>
<evidence type="ECO:0000256" key="4">
    <source>
        <dbReference type="ARBA" id="ARBA00023125"/>
    </source>
</evidence>
<dbReference type="SUPFAM" id="SSF57716">
    <property type="entry name" value="Glucocorticoid receptor-like (DNA-binding domain)"/>
    <property type="match status" value="1"/>
</dbReference>
<evidence type="ECO:0000313" key="7">
    <source>
        <dbReference type="EMBL" id="CAG2059588.1"/>
    </source>
</evidence>
<name>A0ABN7NXH4_TIMPD</name>
<dbReference type="SUPFAM" id="SSF52540">
    <property type="entry name" value="P-loop containing nucleoside triphosphate hydrolases"/>
    <property type="match status" value="1"/>
</dbReference>
<dbReference type="Pfam" id="PF00071">
    <property type="entry name" value="Ras"/>
    <property type="match status" value="1"/>
</dbReference>
<keyword evidence="1" id="KW-0479">Metal-binding</keyword>
<accession>A0ABN7NXH4</accession>
<evidence type="ECO:0000259" key="6">
    <source>
        <dbReference type="PROSITE" id="PS50950"/>
    </source>
</evidence>
<dbReference type="InterPro" id="IPR001806">
    <property type="entry name" value="Small_GTPase"/>
</dbReference>
<evidence type="ECO:0000256" key="2">
    <source>
        <dbReference type="ARBA" id="ARBA00022771"/>
    </source>
</evidence>
<dbReference type="Proteomes" id="UP001153148">
    <property type="component" value="Unassembled WGS sequence"/>
</dbReference>
<keyword evidence="3" id="KW-0862">Zinc</keyword>
<comment type="caution">
    <text evidence="7">The sequence shown here is derived from an EMBL/GenBank/DDBJ whole genome shotgun (WGS) entry which is preliminary data.</text>
</comment>
<dbReference type="Gene3D" id="3.40.50.300">
    <property type="entry name" value="P-loop containing nucleotide triphosphate hydrolases"/>
    <property type="match status" value="1"/>
</dbReference>
<dbReference type="EMBL" id="CAJPIN010009980">
    <property type="protein sequence ID" value="CAG2059588.1"/>
    <property type="molecule type" value="Genomic_DNA"/>
</dbReference>
<keyword evidence="8" id="KW-1185">Reference proteome</keyword>
<evidence type="ECO:0000256" key="1">
    <source>
        <dbReference type="ARBA" id="ARBA00022723"/>
    </source>
</evidence>
<protein>
    <recommendedName>
        <fullName evidence="6">THAP-type domain-containing protein</fullName>
    </recommendedName>
</protein>
<reference evidence="7" key="1">
    <citation type="submission" date="2021-03" db="EMBL/GenBank/DDBJ databases">
        <authorList>
            <person name="Tran Van P."/>
        </authorList>
    </citation>
    <scope>NUCLEOTIDE SEQUENCE</scope>
</reference>
<evidence type="ECO:0000256" key="5">
    <source>
        <dbReference type="PROSITE-ProRule" id="PRU00309"/>
    </source>
</evidence>
<organism evidence="7 8">
    <name type="scientific">Timema podura</name>
    <name type="common">Walking stick</name>
    <dbReference type="NCBI Taxonomy" id="61482"/>
    <lineage>
        <taxon>Eukaryota</taxon>
        <taxon>Metazoa</taxon>
        <taxon>Ecdysozoa</taxon>
        <taxon>Arthropoda</taxon>
        <taxon>Hexapoda</taxon>
        <taxon>Insecta</taxon>
        <taxon>Pterygota</taxon>
        <taxon>Neoptera</taxon>
        <taxon>Polyneoptera</taxon>
        <taxon>Phasmatodea</taxon>
        <taxon>Timematodea</taxon>
        <taxon>Timematoidea</taxon>
        <taxon>Timematidae</taxon>
        <taxon>Timema</taxon>
    </lineage>
</organism>
<dbReference type="InterPro" id="IPR006612">
    <property type="entry name" value="THAP_Znf"/>
</dbReference>
<keyword evidence="2 5" id="KW-0863">Zinc-finger</keyword>
<gene>
    <name evidence="7" type="ORF">TPAB3V08_LOCUS6550</name>
</gene>
<keyword evidence="4 5" id="KW-0238">DNA-binding</keyword>
<evidence type="ECO:0000313" key="8">
    <source>
        <dbReference type="Proteomes" id="UP001153148"/>
    </source>
</evidence>
<proteinExistence type="predicted"/>
<dbReference type="PROSITE" id="PS50950">
    <property type="entry name" value="ZF_THAP"/>
    <property type="match status" value="1"/>
</dbReference>
<dbReference type="InterPro" id="IPR027417">
    <property type="entry name" value="P-loop_NTPase"/>
</dbReference>
<evidence type="ECO:0000256" key="3">
    <source>
        <dbReference type="ARBA" id="ARBA00022833"/>
    </source>
</evidence>